<dbReference type="InterPro" id="IPR021146">
    <property type="entry name" value="Phage_gp6-like_head-tail"/>
</dbReference>
<reference evidence="1" key="1">
    <citation type="submission" date="2017-06" db="EMBL/GenBank/DDBJ databases">
        <title>Novel phages from South African skin metaviromes.</title>
        <authorList>
            <person name="van Zyl L.J."/>
            <person name="Abrahams Y."/>
            <person name="Stander E.A."/>
            <person name="Kirby B.M."/>
            <person name="Clavaud C."/>
            <person name="Farcet C."/>
            <person name="Breton L."/>
            <person name="Trindade M.I."/>
        </authorList>
    </citation>
    <scope>NUCLEOTIDE SEQUENCE</scope>
</reference>
<sequence length="101" mass="11778">MIITLEEVKEYLKLDDYDGEDIFIQLCIDNAEIYIEDAVKPIEQMGEKSKKKAKLLALVLINDFYENRSLNMNVAKNMSVSEKVRYTVQSMVLQLKLRNDD</sequence>
<dbReference type="EMBL" id="MF417948">
    <property type="protein sequence ID" value="ASN72280.1"/>
    <property type="molecule type" value="Genomic_DNA"/>
</dbReference>
<protein>
    <submittedName>
        <fullName evidence="1">Putative DNA packaging protein</fullName>
    </submittedName>
</protein>
<dbReference type="NCBIfam" id="TIGR01560">
    <property type="entry name" value="put_DNA_pack"/>
    <property type="match status" value="1"/>
</dbReference>
<organism evidence="1">
    <name type="scientific">uncultured Caudovirales phage</name>
    <dbReference type="NCBI Taxonomy" id="2100421"/>
    <lineage>
        <taxon>Viruses</taxon>
        <taxon>Duplodnaviria</taxon>
        <taxon>Heunggongvirae</taxon>
        <taxon>Uroviricota</taxon>
        <taxon>Caudoviricetes</taxon>
        <taxon>Peduoviridae</taxon>
        <taxon>Maltschvirus</taxon>
        <taxon>Maltschvirus maltsch</taxon>
    </lineage>
</organism>
<accession>A0A2H4JAK5</accession>
<proteinExistence type="predicted"/>
<dbReference type="Pfam" id="PF05135">
    <property type="entry name" value="Phage_connect_1"/>
    <property type="match status" value="1"/>
</dbReference>
<dbReference type="InterPro" id="IPR006450">
    <property type="entry name" value="Phage_HK97_gp6-like"/>
</dbReference>
<dbReference type="CDD" id="cd08054">
    <property type="entry name" value="gp6"/>
    <property type="match status" value="1"/>
</dbReference>
<gene>
    <name evidence="1" type="ORF">10S12_18</name>
</gene>
<name>A0A2H4JAK5_9CAUD</name>
<evidence type="ECO:0000313" key="1">
    <source>
        <dbReference type="EMBL" id="ASN72280.1"/>
    </source>
</evidence>
<dbReference type="Gene3D" id="1.10.3230.30">
    <property type="entry name" value="Phage gp6-like head-tail connector protein"/>
    <property type="match status" value="1"/>
</dbReference>